<dbReference type="PANTHER" id="PTHR31286:SF153">
    <property type="entry name" value="DUF4283 DOMAIN PROTEIN"/>
    <property type="match status" value="1"/>
</dbReference>
<evidence type="ECO:0000259" key="3">
    <source>
        <dbReference type="Pfam" id="PF14392"/>
    </source>
</evidence>
<dbReference type="Proteomes" id="UP000242715">
    <property type="component" value="Unassembled WGS sequence"/>
</dbReference>
<dbReference type="Pfam" id="PF08268">
    <property type="entry name" value="FBA_3"/>
    <property type="match status" value="1"/>
</dbReference>
<dbReference type="AlphaFoldDB" id="A0A2Z6PGK6"/>
<evidence type="ECO:0000259" key="2">
    <source>
        <dbReference type="Pfam" id="PF14111"/>
    </source>
</evidence>
<dbReference type="EMBL" id="DF974521">
    <property type="protein sequence ID" value="GAU49142.1"/>
    <property type="molecule type" value="Genomic_DNA"/>
</dbReference>
<dbReference type="InterPro" id="IPR025558">
    <property type="entry name" value="DUF4283"/>
</dbReference>
<keyword evidence="5" id="KW-1185">Reference proteome</keyword>
<protein>
    <recommendedName>
        <fullName evidence="6">DUF4283 domain-containing protein</fullName>
    </recommendedName>
</protein>
<evidence type="ECO:0000313" key="5">
    <source>
        <dbReference type="Proteomes" id="UP000242715"/>
    </source>
</evidence>
<proteinExistence type="predicted"/>
<evidence type="ECO:0000259" key="1">
    <source>
        <dbReference type="Pfam" id="PF08268"/>
    </source>
</evidence>
<feature type="domain" description="F-box associated beta-propeller type 3" evidence="1">
    <location>
        <begin position="293"/>
        <end position="418"/>
    </location>
</feature>
<name>A0A2Z6PGK6_TRISU</name>
<dbReference type="Pfam" id="PF14392">
    <property type="entry name" value="zf-CCHC_4"/>
    <property type="match status" value="1"/>
</dbReference>
<evidence type="ECO:0000313" key="4">
    <source>
        <dbReference type="EMBL" id="GAU49142.1"/>
    </source>
</evidence>
<dbReference type="PANTHER" id="PTHR31286">
    <property type="entry name" value="GLYCINE-RICH CELL WALL STRUCTURAL PROTEIN 1.8-LIKE"/>
    <property type="match status" value="1"/>
</dbReference>
<accession>A0A2Z6PGK6</accession>
<gene>
    <name evidence="4" type="ORF">TSUD_191440</name>
</gene>
<reference evidence="5" key="1">
    <citation type="journal article" date="2017" name="Front. Plant Sci.">
        <title>Climate Clever Clovers: New Paradigm to Reduce the Environmental Footprint of Ruminants by Breeding Low Methanogenic Forages Utilizing Haplotype Variation.</title>
        <authorList>
            <person name="Kaur P."/>
            <person name="Appels R."/>
            <person name="Bayer P.E."/>
            <person name="Keeble-Gagnere G."/>
            <person name="Wang J."/>
            <person name="Hirakawa H."/>
            <person name="Shirasawa K."/>
            <person name="Vercoe P."/>
            <person name="Stefanova K."/>
            <person name="Durmic Z."/>
            <person name="Nichols P."/>
            <person name="Revell C."/>
            <person name="Isobe S.N."/>
            <person name="Edwards D."/>
            <person name="Erskine W."/>
        </authorList>
    </citation>
    <scope>NUCLEOTIDE SEQUENCE [LARGE SCALE GENOMIC DNA]</scope>
    <source>
        <strain evidence="5">cv. Daliak</strain>
    </source>
</reference>
<organism evidence="4 5">
    <name type="scientific">Trifolium subterraneum</name>
    <name type="common">Subterranean clover</name>
    <dbReference type="NCBI Taxonomy" id="3900"/>
    <lineage>
        <taxon>Eukaryota</taxon>
        <taxon>Viridiplantae</taxon>
        <taxon>Streptophyta</taxon>
        <taxon>Embryophyta</taxon>
        <taxon>Tracheophyta</taxon>
        <taxon>Spermatophyta</taxon>
        <taxon>Magnoliopsida</taxon>
        <taxon>eudicotyledons</taxon>
        <taxon>Gunneridae</taxon>
        <taxon>Pentapetalae</taxon>
        <taxon>rosids</taxon>
        <taxon>fabids</taxon>
        <taxon>Fabales</taxon>
        <taxon>Fabaceae</taxon>
        <taxon>Papilionoideae</taxon>
        <taxon>50 kb inversion clade</taxon>
        <taxon>NPAAA clade</taxon>
        <taxon>Hologalegina</taxon>
        <taxon>IRL clade</taxon>
        <taxon>Trifolieae</taxon>
        <taxon>Trifolium</taxon>
    </lineage>
</organism>
<dbReference type="InterPro" id="IPR017451">
    <property type="entry name" value="F-box-assoc_interact_dom"/>
</dbReference>
<sequence>MSSINLEDLSLQNDGEEEGFNFDFEEDGEEQCDLRWCLVGRVLSDRPIHVSSMMVRMADLWRPVKKVTIREAKPGVFLFQFGHPLDMEAVINGGPWTFDNYLLILEQIPLELQIESIPLQHMELWVQIHNLPTGLMKEKVGSTLANYIGKFVEYDKNNISSFWRQYMRVKVRMDVNQPLKKDAKVKNIVGEWCTVNFKYEKLGIFCFVCGVMGYTEKRCAVRYDMEIDNGERGWSGELRAELKRQGGRGWCIRGEHGQFILAGSNIRYEKLNITEGEALSIKEASSEFSFNSDPNNMILYNPSIGLKSKSSPKLKPSPNWTMPYNGFGYDHVNGKYKVLAVVENVDGDFRESLTKIYTFGEDSWRTIQDLPYTPTHTEDLGKYVSGTLNWVGTKLARYVIISFDLDKETYRDVLLPQNLGHGLCDYMCTPSLYVLNDCLC</sequence>
<evidence type="ECO:0008006" key="6">
    <source>
        <dbReference type="Google" id="ProtNLM"/>
    </source>
</evidence>
<dbReference type="InterPro" id="IPR025836">
    <property type="entry name" value="Zn_knuckle_CX2CX4HX4C"/>
</dbReference>
<dbReference type="InterPro" id="IPR040256">
    <property type="entry name" value="At4g02000-like"/>
</dbReference>
<dbReference type="OrthoDB" id="1418158at2759"/>
<feature type="domain" description="Zinc knuckle CX2CX4HX4C" evidence="3">
    <location>
        <begin position="173"/>
        <end position="220"/>
    </location>
</feature>
<feature type="domain" description="DUF4283" evidence="2">
    <location>
        <begin position="33"/>
        <end position="109"/>
    </location>
</feature>
<dbReference type="NCBIfam" id="TIGR01640">
    <property type="entry name" value="F_box_assoc_1"/>
    <property type="match status" value="1"/>
</dbReference>
<dbReference type="InterPro" id="IPR013187">
    <property type="entry name" value="F-box-assoc_dom_typ3"/>
</dbReference>
<dbReference type="Pfam" id="PF14111">
    <property type="entry name" value="DUF4283"/>
    <property type="match status" value="1"/>
</dbReference>